<organism evidence="2 3">
    <name type="scientific">Cellulomonas iranensis</name>
    <dbReference type="NCBI Taxonomy" id="76862"/>
    <lineage>
        <taxon>Bacteria</taxon>
        <taxon>Bacillati</taxon>
        <taxon>Actinomycetota</taxon>
        <taxon>Actinomycetes</taxon>
        <taxon>Micrococcales</taxon>
        <taxon>Cellulomonadaceae</taxon>
        <taxon>Cellulomonas</taxon>
    </lineage>
</organism>
<evidence type="ECO:0000313" key="3">
    <source>
        <dbReference type="Proteomes" id="UP001240250"/>
    </source>
</evidence>
<dbReference type="RefSeq" id="WP_070320393.1">
    <property type="nucleotide sequence ID" value="NZ_JAUSVM010000001.1"/>
</dbReference>
<evidence type="ECO:0000259" key="1">
    <source>
        <dbReference type="Pfam" id="PF11716"/>
    </source>
</evidence>
<dbReference type="Gene3D" id="1.20.120.450">
    <property type="entry name" value="dinb family like domain"/>
    <property type="match status" value="1"/>
</dbReference>
<dbReference type="InterPro" id="IPR034660">
    <property type="entry name" value="DinB/YfiT-like"/>
</dbReference>
<feature type="domain" description="Mycothiol-dependent maleylpyruvate isomerase metal-binding" evidence="1">
    <location>
        <begin position="14"/>
        <end position="103"/>
    </location>
</feature>
<dbReference type="Proteomes" id="UP001240250">
    <property type="component" value="Unassembled WGS sequence"/>
</dbReference>
<evidence type="ECO:0000313" key="2">
    <source>
        <dbReference type="EMBL" id="MDQ0425590.1"/>
    </source>
</evidence>
<keyword evidence="3" id="KW-1185">Reference proteome</keyword>
<dbReference type="Pfam" id="PF11716">
    <property type="entry name" value="MDMPI_N"/>
    <property type="match status" value="1"/>
</dbReference>
<dbReference type="SUPFAM" id="SSF109854">
    <property type="entry name" value="DinB/YfiT-like putative metalloenzymes"/>
    <property type="match status" value="1"/>
</dbReference>
<dbReference type="EMBL" id="JAUSVM010000001">
    <property type="protein sequence ID" value="MDQ0425590.1"/>
    <property type="molecule type" value="Genomic_DNA"/>
</dbReference>
<gene>
    <name evidence="2" type="ORF">JO380_001971</name>
</gene>
<dbReference type="InterPro" id="IPR017517">
    <property type="entry name" value="Maleyloyr_isom"/>
</dbReference>
<protein>
    <submittedName>
        <fullName evidence="2">Uncharacterized protein (TIGR03083 family)</fullName>
    </submittedName>
</protein>
<proteinExistence type="predicted"/>
<name>A0ABU0GLU2_9CELL</name>
<dbReference type="NCBIfam" id="TIGR03083">
    <property type="entry name" value="maleylpyruvate isomerase family mycothiol-dependent enzyme"/>
    <property type="match status" value="1"/>
</dbReference>
<comment type="caution">
    <text evidence="2">The sequence shown here is derived from an EMBL/GenBank/DDBJ whole genome shotgun (WGS) entry which is preliminary data.</text>
</comment>
<sequence>MTLHTPERLWAAIHAERTRLADDLTGLTDAQWAHPTLCADWTVEDVVAHLTAAATTGRWAWLRSIAGARFRPDVHNARRLAEHRGPTPADTLAAFRAVVDARVAPTGDLWAWLGEVVVHAADVREPLGIATAPDPDAVLAVAEGYVRKDFAVDSRTRARGLLLVATDSGFVSGAGLGVEGATLDLVLALAGRAAVLPRLTGDGVGTLAGRIGG</sequence>
<dbReference type="InterPro" id="IPR024344">
    <property type="entry name" value="MDMPI_metal-binding"/>
</dbReference>
<accession>A0ABU0GLU2</accession>
<reference evidence="2 3" key="1">
    <citation type="submission" date="2023-07" db="EMBL/GenBank/DDBJ databases">
        <title>Sequencing the genomes of 1000 actinobacteria strains.</title>
        <authorList>
            <person name="Klenk H.-P."/>
        </authorList>
    </citation>
    <scope>NUCLEOTIDE SEQUENCE [LARGE SCALE GENOMIC DNA]</scope>
    <source>
        <strain evidence="2 3">DSM 14785</strain>
    </source>
</reference>